<sequence length="114" mass="13155">MADQNEVSSPNVARATEEHPVKQTQENMQSCKIRFLLPNDTSFTRDFEPQFTIARVKQSLLDDKPPGMCSNSLPEVPSFALLDTFELTRVFFFSSSLQNLWNSWRILPKYIRLA</sequence>
<organism evidence="2">
    <name type="scientific">Timspurckia oligopyrenoides</name>
    <dbReference type="NCBI Taxonomy" id="708627"/>
    <lineage>
        <taxon>Eukaryota</taxon>
        <taxon>Rhodophyta</taxon>
        <taxon>Bangiophyceae</taxon>
        <taxon>Porphyridiales</taxon>
        <taxon>Porphyridiaceae</taxon>
        <taxon>Timspurckia</taxon>
    </lineage>
</organism>
<dbReference type="AlphaFoldDB" id="A0A7S1ES30"/>
<evidence type="ECO:0000313" key="2">
    <source>
        <dbReference type="EMBL" id="CAD8820483.1"/>
    </source>
</evidence>
<feature type="region of interest" description="Disordered" evidence="1">
    <location>
        <begin position="1"/>
        <end position="26"/>
    </location>
</feature>
<protein>
    <recommendedName>
        <fullName evidence="3">UBX domain-containing protein</fullName>
    </recommendedName>
</protein>
<gene>
    <name evidence="2" type="ORF">TOLI1172_LOCUS4875</name>
</gene>
<dbReference type="Gene3D" id="3.10.20.90">
    <property type="entry name" value="Phosphatidylinositol 3-kinase Catalytic Subunit, Chain A, domain 1"/>
    <property type="match status" value="1"/>
</dbReference>
<feature type="compositionally biased region" description="Polar residues" evidence="1">
    <location>
        <begin position="1"/>
        <end position="11"/>
    </location>
</feature>
<accession>A0A7S1ES30</accession>
<name>A0A7S1ES30_9RHOD</name>
<reference evidence="2" key="1">
    <citation type="submission" date="2021-01" db="EMBL/GenBank/DDBJ databases">
        <authorList>
            <person name="Corre E."/>
            <person name="Pelletier E."/>
            <person name="Niang G."/>
            <person name="Scheremetjew M."/>
            <person name="Finn R."/>
            <person name="Kale V."/>
            <person name="Holt S."/>
            <person name="Cochrane G."/>
            <person name="Meng A."/>
            <person name="Brown T."/>
            <person name="Cohen L."/>
        </authorList>
    </citation>
    <scope>NUCLEOTIDE SEQUENCE</scope>
    <source>
        <strain evidence="2">CCMP3278</strain>
    </source>
</reference>
<dbReference type="EMBL" id="HBFP01006816">
    <property type="protein sequence ID" value="CAD8820483.1"/>
    <property type="molecule type" value="Transcribed_RNA"/>
</dbReference>
<proteinExistence type="predicted"/>
<evidence type="ECO:0008006" key="3">
    <source>
        <dbReference type="Google" id="ProtNLM"/>
    </source>
</evidence>
<evidence type="ECO:0000256" key="1">
    <source>
        <dbReference type="SAM" id="MobiDB-lite"/>
    </source>
</evidence>